<feature type="transmembrane region" description="Helical" evidence="2">
    <location>
        <begin position="63"/>
        <end position="84"/>
    </location>
</feature>
<evidence type="ECO:0000313" key="5">
    <source>
        <dbReference type="Proteomes" id="UP000677913"/>
    </source>
</evidence>
<evidence type="ECO:0000313" key="4">
    <source>
        <dbReference type="EMBL" id="MBS2962160.1"/>
    </source>
</evidence>
<proteinExistence type="predicted"/>
<evidence type="ECO:0000259" key="3">
    <source>
        <dbReference type="Pfam" id="PF13559"/>
    </source>
</evidence>
<feature type="region of interest" description="Disordered" evidence="1">
    <location>
        <begin position="1"/>
        <end position="59"/>
    </location>
</feature>
<keyword evidence="2" id="KW-0472">Membrane</keyword>
<keyword evidence="5" id="KW-1185">Reference proteome</keyword>
<accession>A0A8J7WMG0</accession>
<feature type="domain" description="Protein-glutamine gamma-glutamyltransferase-like C-terminal" evidence="3">
    <location>
        <begin position="142"/>
        <end position="205"/>
    </location>
</feature>
<feature type="compositionally biased region" description="Pro residues" evidence="1">
    <location>
        <begin position="49"/>
        <end position="59"/>
    </location>
</feature>
<protein>
    <submittedName>
        <fullName evidence="4">DUF4129 domain-containing protein</fullName>
    </submittedName>
</protein>
<dbReference type="EMBL" id="JAGSXH010000008">
    <property type="protein sequence ID" value="MBS2962160.1"/>
    <property type="molecule type" value="Genomic_DNA"/>
</dbReference>
<evidence type="ECO:0000256" key="1">
    <source>
        <dbReference type="SAM" id="MobiDB-lite"/>
    </source>
</evidence>
<evidence type="ECO:0000256" key="2">
    <source>
        <dbReference type="SAM" id="Phobius"/>
    </source>
</evidence>
<dbReference type="Pfam" id="PF13559">
    <property type="entry name" value="DUF4129"/>
    <property type="match status" value="1"/>
</dbReference>
<gene>
    <name evidence="4" type="ORF">KGA66_03825</name>
</gene>
<name>A0A8J7WMG0_9ACTN</name>
<sequence length="237" mass="25108">MPHADTPVTVGSDQARQWAVQELSKPQYHRAPQSPSPPPSPSPSTAVPQPSPPSARPPSPGHALTVILIILAAILLVVVVLLVLRRLGKPRTEKKIKQTKAGAKSAGSGREARTVLTGAALHRHDAELAAAGSDWAAAVRERFRAVIATLDERGLLPERADRTADEAARDAGVFLSAHAEALAAAARAFDEVEYGEYVATPEAYAVISEVDELVRTQQPDTLRLPIAIAPTMPGGMQ</sequence>
<dbReference type="AlphaFoldDB" id="A0A8J7WMG0"/>
<reference evidence="4" key="1">
    <citation type="submission" date="2021-04" db="EMBL/GenBank/DDBJ databases">
        <title>Genome based classification of Actinospica acidithermotolerans sp. nov., an actinobacterium isolated from an Indonesian hot spring.</title>
        <authorList>
            <person name="Kusuma A.B."/>
            <person name="Putra K.E."/>
            <person name="Nafisah S."/>
            <person name="Loh J."/>
            <person name="Nouioui I."/>
            <person name="Goodfellow M."/>
        </authorList>
    </citation>
    <scope>NUCLEOTIDE SEQUENCE</scope>
    <source>
        <strain evidence="4">DSM 45618</strain>
    </source>
</reference>
<dbReference type="RefSeq" id="WP_211464528.1">
    <property type="nucleotide sequence ID" value="NZ_JAGSXH010000008.1"/>
</dbReference>
<dbReference type="Proteomes" id="UP000677913">
    <property type="component" value="Unassembled WGS sequence"/>
</dbReference>
<dbReference type="InterPro" id="IPR025403">
    <property type="entry name" value="TgpA-like_C"/>
</dbReference>
<organism evidence="4 5">
    <name type="scientific">Actinocrinis puniceicyclus</name>
    <dbReference type="NCBI Taxonomy" id="977794"/>
    <lineage>
        <taxon>Bacteria</taxon>
        <taxon>Bacillati</taxon>
        <taxon>Actinomycetota</taxon>
        <taxon>Actinomycetes</taxon>
        <taxon>Catenulisporales</taxon>
        <taxon>Actinospicaceae</taxon>
        <taxon>Actinocrinis</taxon>
    </lineage>
</organism>
<keyword evidence="2" id="KW-1133">Transmembrane helix</keyword>
<comment type="caution">
    <text evidence="4">The sequence shown here is derived from an EMBL/GenBank/DDBJ whole genome shotgun (WGS) entry which is preliminary data.</text>
</comment>
<keyword evidence="2" id="KW-0812">Transmembrane</keyword>